<evidence type="ECO:0000313" key="2">
    <source>
        <dbReference type="EMBL" id="KDR69005.1"/>
    </source>
</evidence>
<accession>A0A067SDK8</accession>
<keyword evidence="3" id="KW-1185">Reference proteome</keyword>
<sequence>MDMAESSISTAHLISGTSFCAGSRQGYFAGAALAKFNGDGEDDRRRRSANASGAKGKKRRDLSLLMDDSDLHSNHANLDTYLLPPPTHFFTSGLDPDSSGGSGITSIPP</sequence>
<feature type="region of interest" description="Disordered" evidence="1">
    <location>
        <begin position="89"/>
        <end position="109"/>
    </location>
</feature>
<dbReference type="HOGENOM" id="CLU_2236789_0_0_1"/>
<gene>
    <name evidence="2" type="ORF">GALMADRAFT_145749</name>
</gene>
<proteinExistence type="predicted"/>
<organism evidence="2 3">
    <name type="scientific">Galerina marginata (strain CBS 339.88)</name>
    <dbReference type="NCBI Taxonomy" id="685588"/>
    <lineage>
        <taxon>Eukaryota</taxon>
        <taxon>Fungi</taxon>
        <taxon>Dikarya</taxon>
        <taxon>Basidiomycota</taxon>
        <taxon>Agaricomycotina</taxon>
        <taxon>Agaricomycetes</taxon>
        <taxon>Agaricomycetidae</taxon>
        <taxon>Agaricales</taxon>
        <taxon>Agaricineae</taxon>
        <taxon>Strophariaceae</taxon>
        <taxon>Galerina</taxon>
    </lineage>
</organism>
<dbReference type="EMBL" id="KL142404">
    <property type="protein sequence ID" value="KDR69005.1"/>
    <property type="molecule type" value="Genomic_DNA"/>
</dbReference>
<evidence type="ECO:0000313" key="3">
    <source>
        <dbReference type="Proteomes" id="UP000027222"/>
    </source>
</evidence>
<dbReference type="Proteomes" id="UP000027222">
    <property type="component" value="Unassembled WGS sequence"/>
</dbReference>
<name>A0A067SDK8_GALM3</name>
<dbReference type="AlphaFoldDB" id="A0A067SDK8"/>
<reference evidence="3" key="1">
    <citation type="journal article" date="2014" name="Proc. Natl. Acad. Sci. U.S.A.">
        <title>Extensive sampling of basidiomycete genomes demonstrates inadequacy of the white-rot/brown-rot paradigm for wood decay fungi.</title>
        <authorList>
            <person name="Riley R."/>
            <person name="Salamov A.A."/>
            <person name="Brown D.W."/>
            <person name="Nagy L.G."/>
            <person name="Floudas D."/>
            <person name="Held B.W."/>
            <person name="Levasseur A."/>
            <person name="Lombard V."/>
            <person name="Morin E."/>
            <person name="Otillar R."/>
            <person name="Lindquist E.A."/>
            <person name="Sun H."/>
            <person name="LaButti K.M."/>
            <person name="Schmutz J."/>
            <person name="Jabbour D."/>
            <person name="Luo H."/>
            <person name="Baker S.E."/>
            <person name="Pisabarro A.G."/>
            <person name="Walton J.D."/>
            <person name="Blanchette R.A."/>
            <person name="Henrissat B."/>
            <person name="Martin F."/>
            <person name="Cullen D."/>
            <person name="Hibbett D.S."/>
            <person name="Grigoriev I.V."/>
        </authorList>
    </citation>
    <scope>NUCLEOTIDE SEQUENCE [LARGE SCALE GENOMIC DNA]</scope>
    <source>
        <strain evidence="3">CBS 339.88</strain>
    </source>
</reference>
<protein>
    <submittedName>
        <fullName evidence="2">Uncharacterized protein</fullName>
    </submittedName>
</protein>
<evidence type="ECO:0000256" key="1">
    <source>
        <dbReference type="SAM" id="MobiDB-lite"/>
    </source>
</evidence>
<feature type="region of interest" description="Disordered" evidence="1">
    <location>
        <begin position="38"/>
        <end position="61"/>
    </location>
</feature>